<evidence type="ECO:0000256" key="3">
    <source>
        <dbReference type="ARBA" id="ARBA00022833"/>
    </source>
</evidence>
<evidence type="ECO:0000256" key="1">
    <source>
        <dbReference type="ARBA" id="ARBA00022723"/>
    </source>
</evidence>
<evidence type="ECO:0000259" key="5">
    <source>
        <dbReference type="Pfam" id="PF04500"/>
    </source>
</evidence>
<sequence length="159" mass="17090">MAKTATFRTSQRGKVVCIVDDNVYHMQRVYKDRVYWACKSRGKGCKARLVTTGDRVVKQTHEHCCGLSARGVSRASLSVSMPYNTPVEETSNLAAVMAAPEAPEGPTPLDFGNQQLICDATTLLSGYSVEPEGQVTVQLGEGLRGPPPVPAAPLDPLLC</sequence>
<evidence type="ECO:0000256" key="2">
    <source>
        <dbReference type="ARBA" id="ARBA00022771"/>
    </source>
</evidence>
<dbReference type="AlphaFoldDB" id="A0A7J6N2X2"/>
<keyword evidence="2" id="KW-0863">Zinc-finger</keyword>
<keyword evidence="7" id="KW-1185">Reference proteome</keyword>
<comment type="caution">
    <text evidence="6">The sequence shown here is derived from an EMBL/GenBank/DDBJ whole genome shotgun (WGS) entry which is preliminary data.</text>
</comment>
<feature type="domain" description="FLYWCH-type" evidence="5">
    <location>
        <begin position="7"/>
        <end position="64"/>
    </location>
</feature>
<dbReference type="InterPro" id="IPR007588">
    <property type="entry name" value="Znf_FLYWCH"/>
</dbReference>
<proteinExistence type="predicted"/>
<keyword evidence="3" id="KW-0862">Zinc</keyword>
<dbReference type="Pfam" id="PF04500">
    <property type="entry name" value="FLYWCH"/>
    <property type="match status" value="1"/>
</dbReference>
<protein>
    <recommendedName>
        <fullName evidence="5">FLYWCH-type domain-containing protein</fullName>
    </recommendedName>
</protein>
<dbReference type="GO" id="GO:0008270">
    <property type="term" value="F:zinc ion binding"/>
    <property type="evidence" value="ECO:0007669"/>
    <property type="project" value="UniProtKB-KW"/>
</dbReference>
<dbReference type="Proteomes" id="UP000591131">
    <property type="component" value="Unassembled WGS sequence"/>
</dbReference>
<feature type="region of interest" description="Disordered" evidence="4">
    <location>
        <begin position="140"/>
        <end position="159"/>
    </location>
</feature>
<dbReference type="Gene3D" id="2.20.25.240">
    <property type="match status" value="1"/>
</dbReference>
<dbReference type="OrthoDB" id="6159439at2759"/>
<name>A0A7J6N2X2_PERCH</name>
<evidence type="ECO:0000256" key="4">
    <source>
        <dbReference type="SAM" id="MobiDB-lite"/>
    </source>
</evidence>
<keyword evidence="1" id="KW-0479">Metal-binding</keyword>
<organism evidence="6 7">
    <name type="scientific">Perkinsus chesapeaki</name>
    <name type="common">Clam parasite</name>
    <name type="synonym">Perkinsus andrewsi</name>
    <dbReference type="NCBI Taxonomy" id="330153"/>
    <lineage>
        <taxon>Eukaryota</taxon>
        <taxon>Sar</taxon>
        <taxon>Alveolata</taxon>
        <taxon>Perkinsozoa</taxon>
        <taxon>Perkinsea</taxon>
        <taxon>Perkinsida</taxon>
        <taxon>Perkinsidae</taxon>
        <taxon>Perkinsus</taxon>
    </lineage>
</organism>
<evidence type="ECO:0000313" key="6">
    <source>
        <dbReference type="EMBL" id="KAF4678213.1"/>
    </source>
</evidence>
<reference evidence="6 7" key="1">
    <citation type="submission" date="2020-04" db="EMBL/GenBank/DDBJ databases">
        <title>Perkinsus chesapeaki whole genome sequence.</title>
        <authorList>
            <person name="Bogema D.R."/>
        </authorList>
    </citation>
    <scope>NUCLEOTIDE SEQUENCE [LARGE SCALE GENOMIC DNA]</scope>
    <source>
        <strain evidence="6">ATCC PRA-425</strain>
    </source>
</reference>
<gene>
    <name evidence="6" type="ORF">FOL47_003275</name>
</gene>
<dbReference type="EMBL" id="JAAPAO010000002">
    <property type="protein sequence ID" value="KAF4678213.1"/>
    <property type="molecule type" value="Genomic_DNA"/>
</dbReference>
<evidence type="ECO:0000313" key="7">
    <source>
        <dbReference type="Proteomes" id="UP000591131"/>
    </source>
</evidence>
<accession>A0A7J6N2X2</accession>